<keyword evidence="14" id="KW-0961">Cell wall biogenesis/degradation</keyword>
<evidence type="ECO:0000256" key="12">
    <source>
        <dbReference type="ARBA" id="ARBA00023136"/>
    </source>
</evidence>
<dbReference type="GO" id="GO:0008360">
    <property type="term" value="P:regulation of cell shape"/>
    <property type="evidence" value="ECO:0007669"/>
    <property type="project" value="UniProtKB-KW"/>
</dbReference>
<keyword evidence="10" id="KW-0133">Cell shape</keyword>
<keyword evidence="5" id="KW-0121">Carboxypeptidase</keyword>
<dbReference type="EMBL" id="MFIY01000011">
    <property type="protein sequence ID" value="OGG00385.1"/>
    <property type="molecule type" value="Genomic_DNA"/>
</dbReference>
<keyword evidence="13" id="KW-0511">Multifunctional enzyme</keyword>
<dbReference type="GO" id="GO:0009252">
    <property type="term" value="P:peptidoglycan biosynthetic process"/>
    <property type="evidence" value="ECO:0007669"/>
    <property type="project" value="UniProtKB-KW"/>
</dbReference>
<dbReference type="GO" id="GO:0008955">
    <property type="term" value="F:peptidoglycan glycosyltransferase activity"/>
    <property type="evidence" value="ECO:0007669"/>
    <property type="project" value="UniProtKB-EC"/>
</dbReference>
<feature type="domain" description="Penicillin-binding protein transpeptidase" evidence="18">
    <location>
        <begin position="465"/>
        <end position="723"/>
    </location>
</feature>
<dbReference type="GO" id="GO:0008658">
    <property type="term" value="F:penicillin binding"/>
    <property type="evidence" value="ECO:0007669"/>
    <property type="project" value="InterPro"/>
</dbReference>
<dbReference type="Proteomes" id="UP000178230">
    <property type="component" value="Unassembled WGS sequence"/>
</dbReference>
<evidence type="ECO:0000256" key="10">
    <source>
        <dbReference type="ARBA" id="ARBA00022960"/>
    </source>
</evidence>
<dbReference type="InterPro" id="IPR023346">
    <property type="entry name" value="Lysozyme-like_dom_sf"/>
</dbReference>
<dbReference type="PANTHER" id="PTHR32282">
    <property type="entry name" value="BINDING PROTEIN TRANSPEPTIDASE, PUTATIVE-RELATED"/>
    <property type="match status" value="1"/>
</dbReference>
<evidence type="ECO:0000256" key="16">
    <source>
        <dbReference type="ARBA" id="ARBA00049902"/>
    </source>
</evidence>
<evidence type="ECO:0000256" key="2">
    <source>
        <dbReference type="ARBA" id="ARBA00007090"/>
    </source>
</evidence>
<organism evidence="20 21">
    <name type="scientific">Candidatus Gottesmanbacteria bacterium RBG_13_37_7</name>
    <dbReference type="NCBI Taxonomy" id="1798369"/>
    <lineage>
        <taxon>Bacteria</taxon>
        <taxon>Candidatus Gottesmaniibacteriota</taxon>
    </lineage>
</organism>
<evidence type="ECO:0000256" key="1">
    <source>
        <dbReference type="ARBA" id="ARBA00004236"/>
    </source>
</evidence>
<dbReference type="Gene3D" id="3.40.710.10">
    <property type="entry name" value="DD-peptidase/beta-lactamase superfamily"/>
    <property type="match status" value="1"/>
</dbReference>
<keyword evidence="4" id="KW-1003">Cell membrane</keyword>
<evidence type="ECO:0000256" key="4">
    <source>
        <dbReference type="ARBA" id="ARBA00022475"/>
    </source>
</evidence>
<keyword evidence="11" id="KW-0573">Peptidoglycan synthesis</keyword>
<dbReference type="SUPFAM" id="SSF53955">
    <property type="entry name" value="Lysozyme-like"/>
    <property type="match status" value="1"/>
</dbReference>
<feature type="transmembrane region" description="Helical" evidence="17">
    <location>
        <begin position="37"/>
        <end position="57"/>
    </location>
</feature>
<dbReference type="PANTHER" id="PTHR32282:SF11">
    <property type="entry name" value="PENICILLIN-BINDING PROTEIN 1B"/>
    <property type="match status" value="1"/>
</dbReference>
<dbReference type="AlphaFoldDB" id="A0A1F5YJQ6"/>
<evidence type="ECO:0000256" key="15">
    <source>
        <dbReference type="ARBA" id="ARBA00034000"/>
    </source>
</evidence>
<keyword evidence="8" id="KW-0808">Transferase</keyword>
<dbReference type="InterPro" id="IPR001460">
    <property type="entry name" value="PCN-bd_Tpept"/>
</dbReference>
<dbReference type="GO" id="GO:0005886">
    <property type="term" value="C:plasma membrane"/>
    <property type="evidence" value="ECO:0007669"/>
    <property type="project" value="UniProtKB-SubCell"/>
</dbReference>
<evidence type="ECO:0000256" key="9">
    <source>
        <dbReference type="ARBA" id="ARBA00022801"/>
    </source>
</evidence>
<keyword evidence="6" id="KW-0645">Protease</keyword>
<dbReference type="GO" id="GO:0030288">
    <property type="term" value="C:outer membrane-bounded periplasmic space"/>
    <property type="evidence" value="ECO:0007669"/>
    <property type="project" value="TreeGrafter"/>
</dbReference>
<dbReference type="InterPro" id="IPR050396">
    <property type="entry name" value="Glycosyltr_51/Transpeptidase"/>
</dbReference>
<protein>
    <submittedName>
        <fullName evidence="20">Uncharacterized protein</fullName>
    </submittedName>
</protein>
<comment type="caution">
    <text evidence="20">The sequence shown here is derived from an EMBL/GenBank/DDBJ whole genome shotgun (WGS) entry which is preliminary data.</text>
</comment>
<dbReference type="Gene3D" id="1.10.3810.10">
    <property type="entry name" value="Biosynthetic peptidoglycan transglycosylase-like"/>
    <property type="match status" value="1"/>
</dbReference>
<comment type="similarity">
    <text evidence="3">In the N-terminal section; belongs to the glycosyltransferase 51 family.</text>
</comment>
<feature type="transmembrane region" description="Helical" evidence="17">
    <location>
        <begin position="147"/>
        <end position="172"/>
    </location>
</feature>
<dbReference type="GO" id="GO:0006508">
    <property type="term" value="P:proteolysis"/>
    <property type="evidence" value="ECO:0007669"/>
    <property type="project" value="UniProtKB-KW"/>
</dbReference>
<dbReference type="GO" id="GO:0071555">
    <property type="term" value="P:cell wall organization"/>
    <property type="evidence" value="ECO:0007669"/>
    <property type="project" value="UniProtKB-KW"/>
</dbReference>
<feature type="transmembrane region" description="Helical" evidence="17">
    <location>
        <begin position="12"/>
        <end position="31"/>
    </location>
</feature>
<accession>A0A1F5YJQ6</accession>
<evidence type="ECO:0000313" key="21">
    <source>
        <dbReference type="Proteomes" id="UP000178230"/>
    </source>
</evidence>
<keyword evidence="17" id="KW-1133">Transmembrane helix</keyword>
<evidence type="ECO:0000256" key="7">
    <source>
        <dbReference type="ARBA" id="ARBA00022676"/>
    </source>
</evidence>
<comment type="catalytic activity">
    <reaction evidence="15">
        <text>Preferential cleavage: (Ac)2-L-Lys-D-Ala-|-D-Ala. Also transpeptidation of peptidyl-alanyl moieties that are N-acyl substituents of D-alanine.</text>
        <dbReference type="EC" id="3.4.16.4"/>
    </reaction>
</comment>
<feature type="domain" description="Glycosyl transferase family 51" evidence="19">
    <location>
        <begin position="205"/>
        <end position="377"/>
    </location>
</feature>
<dbReference type="FunFam" id="1.10.3810.10:FF:000001">
    <property type="entry name" value="Penicillin-binding protein 1A"/>
    <property type="match status" value="1"/>
</dbReference>
<dbReference type="Pfam" id="PF00905">
    <property type="entry name" value="Transpeptidase"/>
    <property type="match status" value="1"/>
</dbReference>
<evidence type="ECO:0000256" key="5">
    <source>
        <dbReference type="ARBA" id="ARBA00022645"/>
    </source>
</evidence>
<evidence type="ECO:0000256" key="8">
    <source>
        <dbReference type="ARBA" id="ARBA00022679"/>
    </source>
</evidence>
<dbReference type="InterPro" id="IPR036950">
    <property type="entry name" value="PBP_transglycosylase"/>
</dbReference>
<dbReference type="SUPFAM" id="SSF56601">
    <property type="entry name" value="beta-lactamase/transpeptidase-like"/>
    <property type="match status" value="1"/>
</dbReference>
<keyword evidence="17" id="KW-0812">Transmembrane</keyword>
<keyword evidence="9" id="KW-0378">Hydrolase</keyword>
<gene>
    <name evidence="20" type="ORF">A2Y99_00840</name>
</gene>
<evidence type="ECO:0000256" key="11">
    <source>
        <dbReference type="ARBA" id="ARBA00022984"/>
    </source>
</evidence>
<sequence length="798" mass="89085">MGTKKPPFPSHRGMDFIFVLLVLPLLILEWIGDRVIYLLKLLIKIVLIPYNLYLFIFDKIYTFIKFLIISLYQFFCSTLSKTGNIEAPRAKARGIFGIISFNPSEAEILRIHPRLESHGFLRRRIKISFRFPKISWKNWKFRLPASVILFFIKVKYFFLGALLTGLLIFVYFTQMTVASLPNPKTLTLGNFPVTTKIYDRNNILLYEIYAEENRTPLPLADIPDIVKTATIAIEDKEFYFHQGFSFTGITRALIHNLQENTLEGGSTITQQLVRNAFLTSEKTYLRKIKELVLSVWTEYTYSKDEILEMYLNQVPYGGTVWGIETAADTYFGKKVQNLTLAEAALLAGLPASPSKYSPNGSHPELTRERQIQVLNNMYQEGYIDSNQLNEAINQPLVFNNQIIAIEAPHFVMYVREILERYYGVSIVEKGGLRVTTSLDLSLQKKVQNILANEVGKLSNLQVGNGAVLITDPKNGEILSMVGSVNYFDSKKDGNVNLTTSLRQPGSAIKVVTYAEALSHGFTAATILYDTPVTFNLSGQTPYTPVNYDGKFHGAVTLRTALASSYNIPAVKTLFQIGQKNMINRGRMMGISSWNDDSRFGLSLTLGGGEVTMLDMARVYGTLANSGNLIALRPILSVTNYKGEKLPLPPIRKTEAVSEEIAFIISSILTDNVSRTPAFGPNSALVIPGKSVAVKTGTSDNKRDNWTIGFTPNFVVATWVGNNDNSPMHPTLTSGVTGAAPIWKIIMTDLLQEKPDEPFPKPEKITSVFCYGRTEYFVAGTVPQTGCRMSVPSSTKPTN</sequence>
<evidence type="ECO:0000256" key="6">
    <source>
        <dbReference type="ARBA" id="ARBA00022670"/>
    </source>
</evidence>
<keyword evidence="12 17" id="KW-0472">Membrane</keyword>
<dbReference type="InterPro" id="IPR001264">
    <property type="entry name" value="Glyco_trans_51"/>
</dbReference>
<name>A0A1F5YJQ6_9BACT</name>
<evidence type="ECO:0000256" key="3">
    <source>
        <dbReference type="ARBA" id="ARBA00007739"/>
    </source>
</evidence>
<evidence type="ECO:0000256" key="14">
    <source>
        <dbReference type="ARBA" id="ARBA00023316"/>
    </source>
</evidence>
<comment type="similarity">
    <text evidence="2">In the C-terminal section; belongs to the transpeptidase family.</text>
</comment>
<proteinExistence type="inferred from homology"/>
<comment type="catalytic activity">
    <reaction evidence="16">
        <text>[GlcNAc-(1-&gt;4)-Mur2Ac(oyl-L-Ala-gamma-D-Glu-L-Lys-D-Ala-D-Ala)](n)-di-trans,octa-cis-undecaprenyl diphosphate + beta-D-GlcNAc-(1-&gt;4)-Mur2Ac(oyl-L-Ala-gamma-D-Glu-L-Lys-D-Ala-D-Ala)-di-trans,octa-cis-undecaprenyl diphosphate = [GlcNAc-(1-&gt;4)-Mur2Ac(oyl-L-Ala-gamma-D-Glu-L-Lys-D-Ala-D-Ala)](n+1)-di-trans,octa-cis-undecaprenyl diphosphate + di-trans,octa-cis-undecaprenyl diphosphate + H(+)</text>
        <dbReference type="Rhea" id="RHEA:23708"/>
        <dbReference type="Rhea" id="RHEA-COMP:9602"/>
        <dbReference type="Rhea" id="RHEA-COMP:9603"/>
        <dbReference type="ChEBI" id="CHEBI:15378"/>
        <dbReference type="ChEBI" id="CHEBI:58405"/>
        <dbReference type="ChEBI" id="CHEBI:60033"/>
        <dbReference type="ChEBI" id="CHEBI:78435"/>
        <dbReference type="EC" id="2.4.99.28"/>
    </reaction>
</comment>
<dbReference type="Pfam" id="PF00912">
    <property type="entry name" value="Transgly"/>
    <property type="match status" value="1"/>
</dbReference>
<evidence type="ECO:0000256" key="17">
    <source>
        <dbReference type="SAM" id="Phobius"/>
    </source>
</evidence>
<dbReference type="InterPro" id="IPR012338">
    <property type="entry name" value="Beta-lactam/transpept-like"/>
</dbReference>
<evidence type="ECO:0000313" key="20">
    <source>
        <dbReference type="EMBL" id="OGG00385.1"/>
    </source>
</evidence>
<keyword evidence="7" id="KW-0328">Glycosyltransferase</keyword>
<dbReference type="GO" id="GO:0009002">
    <property type="term" value="F:serine-type D-Ala-D-Ala carboxypeptidase activity"/>
    <property type="evidence" value="ECO:0007669"/>
    <property type="project" value="UniProtKB-EC"/>
</dbReference>
<evidence type="ECO:0000259" key="19">
    <source>
        <dbReference type="Pfam" id="PF00912"/>
    </source>
</evidence>
<comment type="subcellular location">
    <subcellularLocation>
        <location evidence="1">Cell membrane</location>
    </subcellularLocation>
</comment>
<evidence type="ECO:0000259" key="18">
    <source>
        <dbReference type="Pfam" id="PF00905"/>
    </source>
</evidence>
<reference evidence="20 21" key="1">
    <citation type="journal article" date="2016" name="Nat. Commun.">
        <title>Thousands of microbial genomes shed light on interconnected biogeochemical processes in an aquifer system.</title>
        <authorList>
            <person name="Anantharaman K."/>
            <person name="Brown C.T."/>
            <person name="Hug L.A."/>
            <person name="Sharon I."/>
            <person name="Castelle C.J."/>
            <person name="Probst A.J."/>
            <person name="Thomas B.C."/>
            <person name="Singh A."/>
            <person name="Wilkins M.J."/>
            <person name="Karaoz U."/>
            <person name="Brodie E.L."/>
            <person name="Williams K.H."/>
            <person name="Hubbard S.S."/>
            <person name="Banfield J.F."/>
        </authorList>
    </citation>
    <scope>NUCLEOTIDE SEQUENCE [LARGE SCALE GENOMIC DNA]</scope>
</reference>
<evidence type="ECO:0000256" key="13">
    <source>
        <dbReference type="ARBA" id="ARBA00023268"/>
    </source>
</evidence>